<dbReference type="PANTHER" id="PTHR16270:SF5">
    <property type="entry name" value="HYPOTHETICAL LOC287798"/>
    <property type="match status" value="1"/>
</dbReference>
<sequence>MAGSSPGIETCPYCKKSFKRLKSHLPHCKMAVNTHSKEVQSPVKVCGSATSKLLNAGEKGGQIQSTETASKQNKSKLELASKRVRKKPNFLEVLEITGTATNSNPYLGKDVQKQTKCHTEKTHKTEGGRQRALEMVQAQPDKVFSEMNVAKNSPTMQKSRSKATSEEEKLASGKSTSESPSQAMKPSTKQRQSKEASARQNVSSMLDSSTDHLQSVPEGVTDKKELVIENHHVKALRNRYESFAQNIPLSETTTGNHKTKHLPVKSALGEEEMALDSGQQLVIVKADAKSMLDIELAQNVWCGKIRNGETAIQAHTSNDSCRKVSSVPVQLAEGANSKMDEHPSFFKGEISPREPPVHTRSSSNTCPSWREALRESEDNGTLSNCLTSLEKDLHSGTAMMLEGKNSGVSLRQLTPLVSDTTFPHWFTPLDSSKQSRALGLEWFAELYPNYYYLGLFSKKQPQWNTRISEGPVPCLPCDSHQGKMESF</sequence>
<accession>A0A8D2J675</accession>
<feature type="region of interest" description="Disordered" evidence="1">
    <location>
        <begin position="101"/>
        <end position="130"/>
    </location>
</feature>
<feature type="region of interest" description="Disordered" evidence="1">
    <location>
        <begin position="145"/>
        <end position="218"/>
    </location>
</feature>
<organism evidence="2 3">
    <name type="scientific">Varanus komodoensis</name>
    <name type="common">Komodo dragon</name>
    <dbReference type="NCBI Taxonomy" id="61221"/>
    <lineage>
        <taxon>Eukaryota</taxon>
        <taxon>Metazoa</taxon>
        <taxon>Chordata</taxon>
        <taxon>Craniata</taxon>
        <taxon>Vertebrata</taxon>
        <taxon>Euteleostomi</taxon>
        <taxon>Lepidosauria</taxon>
        <taxon>Squamata</taxon>
        <taxon>Bifurcata</taxon>
        <taxon>Unidentata</taxon>
        <taxon>Episquamata</taxon>
        <taxon>Toxicofera</taxon>
        <taxon>Anguimorpha</taxon>
        <taxon>Paleoanguimorpha</taxon>
        <taxon>Varanoidea</taxon>
        <taxon>Varanidae</taxon>
        <taxon>Varanus</taxon>
    </lineage>
</organism>
<dbReference type="AlphaFoldDB" id="A0A8D2J675"/>
<feature type="compositionally biased region" description="Polar residues" evidence="1">
    <location>
        <begin position="173"/>
        <end position="190"/>
    </location>
</feature>
<evidence type="ECO:0000313" key="2">
    <source>
        <dbReference type="Ensembl" id="ENSVKKP00000009942.1"/>
    </source>
</evidence>
<keyword evidence="3" id="KW-1185">Reference proteome</keyword>
<reference evidence="2" key="1">
    <citation type="submission" date="2025-08" db="UniProtKB">
        <authorList>
            <consortium name="Ensembl"/>
        </authorList>
    </citation>
    <scope>IDENTIFICATION</scope>
</reference>
<dbReference type="PANTHER" id="PTHR16270">
    <property type="entry name" value="HYPOTHETICAL LOC287798"/>
    <property type="match status" value="1"/>
</dbReference>
<protein>
    <submittedName>
        <fullName evidence="2">Uncharacterized protein</fullName>
    </submittedName>
</protein>
<dbReference type="OMA" id="VHTGWIR"/>
<feature type="region of interest" description="Disordered" evidence="1">
    <location>
        <begin position="57"/>
        <end position="78"/>
    </location>
</feature>
<dbReference type="Proteomes" id="UP000694545">
    <property type="component" value="Unplaced"/>
</dbReference>
<evidence type="ECO:0000256" key="1">
    <source>
        <dbReference type="SAM" id="MobiDB-lite"/>
    </source>
</evidence>
<feature type="compositionally biased region" description="Polar residues" evidence="1">
    <location>
        <begin position="62"/>
        <end position="72"/>
    </location>
</feature>
<feature type="compositionally biased region" description="Basic and acidic residues" evidence="1">
    <location>
        <begin position="110"/>
        <end position="130"/>
    </location>
</feature>
<dbReference type="InterPro" id="IPR037694">
    <property type="entry name" value="MTNAP1"/>
</dbReference>
<reference evidence="2" key="2">
    <citation type="submission" date="2025-09" db="UniProtKB">
        <authorList>
            <consortium name="Ensembl"/>
        </authorList>
    </citation>
    <scope>IDENTIFICATION</scope>
</reference>
<evidence type="ECO:0000313" key="3">
    <source>
        <dbReference type="Proteomes" id="UP000694545"/>
    </source>
</evidence>
<proteinExistence type="predicted"/>
<name>A0A8D2J675_VARKO</name>
<dbReference type="Ensembl" id="ENSVKKT00000010190.1">
    <property type="protein sequence ID" value="ENSVKKP00000009942.1"/>
    <property type="gene ID" value="ENSVKKG00000007023.1"/>
</dbReference>
<feature type="compositionally biased region" description="Polar residues" evidence="1">
    <location>
        <begin position="198"/>
        <end position="213"/>
    </location>
</feature>